<proteinExistence type="predicted"/>
<keyword evidence="2" id="KW-1185">Reference proteome</keyword>
<organism evidence="1 2">
    <name type="scientific">Trifolium pratense</name>
    <name type="common">Red clover</name>
    <dbReference type="NCBI Taxonomy" id="57577"/>
    <lineage>
        <taxon>Eukaryota</taxon>
        <taxon>Viridiplantae</taxon>
        <taxon>Streptophyta</taxon>
        <taxon>Embryophyta</taxon>
        <taxon>Tracheophyta</taxon>
        <taxon>Spermatophyta</taxon>
        <taxon>Magnoliopsida</taxon>
        <taxon>eudicotyledons</taxon>
        <taxon>Gunneridae</taxon>
        <taxon>Pentapetalae</taxon>
        <taxon>rosids</taxon>
        <taxon>fabids</taxon>
        <taxon>Fabales</taxon>
        <taxon>Fabaceae</taxon>
        <taxon>Papilionoideae</taxon>
        <taxon>50 kb inversion clade</taxon>
        <taxon>NPAAA clade</taxon>
        <taxon>Hologalegina</taxon>
        <taxon>IRL clade</taxon>
        <taxon>Trifolieae</taxon>
        <taxon>Trifolium</taxon>
    </lineage>
</organism>
<gene>
    <name evidence="1" type="ORF">MILVUS5_LOCUS35684</name>
</gene>
<protein>
    <submittedName>
        <fullName evidence="1">Uncharacterized protein</fullName>
    </submittedName>
</protein>
<evidence type="ECO:0000313" key="2">
    <source>
        <dbReference type="Proteomes" id="UP001177021"/>
    </source>
</evidence>
<evidence type="ECO:0000313" key="1">
    <source>
        <dbReference type="EMBL" id="CAJ2671964.1"/>
    </source>
</evidence>
<accession>A0ACB0LU85</accession>
<dbReference type="EMBL" id="CASHSV030000615">
    <property type="protein sequence ID" value="CAJ2671964.1"/>
    <property type="molecule type" value="Genomic_DNA"/>
</dbReference>
<reference evidence="1" key="1">
    <citation type="submission" date="2023-10" db="EMBL/GenBank/DDBJ databases">
        <authorList>
            <person name="Rodriguez Cubillos JULIANA M."/>
            <person name="De Vega J."/>
        </authorList>
    </citation>
    <scope>NUCLEOTIDE SEQUENCE</scope>
</reference>
<comment type="caution">
    <text evidence="1">The sequence shown here is derived from an EMBL/GenBank/DDBJ whole genome shotgun (WGS) entry which is preliminary data.</text>
</comment>
<sequence length="958" mass="108584">MAFDSDGWSGNTFPNKVVSKPAKVHMLKIRLHHKGYFVSDPEPAYIRGETYEVKDNFDLDDISTVTLGQLVNDLGYPPNTPLWYLHPVEGFSSGIRQLHSEEEVITFINFHKGHEYGDIFLENSNPYYAEFVEGLVEVDVGAVEEDLGEEGSDPDFRGGFDEEDSDEYDDETELDDDAEEDDHVDANSEELEFEDSDYDEDWNWANILPDVTQDLIQTSDSLRQGVEIVEATFEDFEDEDGDSEELETPDEASDEEGIKTKYPKYKEGDENVSFELEQTFATVELVRKAVKDYALFAKKNVYLEKNEKHRIVVKCDKGCSFYMRVSKPIHKSFYQVVTLEKTHTCYKYNAKNRQAKPKLLAKKFMSILRHTPNMKIRALQDEARTRWSVMLSRHQVYRAKTKALEMIEGGCIDQYKHLRSYGDELMTSNRGSTVIIKSEMGVDGPVFLRMYVCFQASKTAFVTCCRPLIGLDGCFLKGLYGGQLLTAVGKDGNNQMFPIAFAIVEAENKDSWSWFVQLLLEDLNKIQSRRWSFISDQQKGLVDTLKGIDANVEHRFCVKHLYGNWRKKYPGEQMKQSLWIAARATTVPEFERAMENMKKLNEDAWKDISQIPPSMWSRSGYSTYTQCDLQVNNMCEAFNKAILEYRDKPIISLIEGLKYYMTSRIVRLREYMLRYEGEICPMIQKRLENSKKDADNWIPMWSGDLNRSIFSVSNGMDQYVVNLKDKKCACRKWELSGIPCVHAICCLWFNNIKPEDVVAHWYRKTTFVDCYNNIILPNNGPKLWPSVQGMPIQPPYVRRAPGRPKKARRKANDEPANPKKMKKATVTVTCGRCGGVGHNKRSCNGKTAADRLIPKGGNKSNTSMRQPDTKIDSAAQPGASGSQVQGSQTVAQSSAQIGAQTGTQAAAESGTQIGTQTSAENGTQSGVANTSNPKKGAKRGRKKKNEDAVGTQHSTKKP</sequence>
<name>A0ACB0LU85_TRIPR</name>
<dbReference type="Proteomes" id="UP001177021">
    <property type="component" value="Unassembled WGS sequence"/>
</dbReference>